<gene>
    <name evidence="1" type="ORF">HanXRQr2_Chr17g0816211</name>
</gene>
<dbReference type="Proteomes" id="UP000215914">
    <property type="component" value="Unassembled WGS sequence"/>
</dbReference>
<protein>
    <submittedName>
        <fullName evidence="1">Uncharacterized protein</fullName>
    </submittedName>
</protein>
<keyword evidence="2" id="KW-1185">Reference proteome</keyword>
<comment type="caution">
    <text evidence="1">The sequence shown here is derived from an EMBL/GenBank/DDBJ whole genome shotgun (WGS) entry which is preliminary data.</text>
</comment>
<accession>A0A9K3GVE8</accession>
<dbReference type="AlphaFoldDB" id="A0A9K3GVE8"/>
<reference evidence="1" key="1">
    <citation type="journal article" date="2017" name="Nature">
        <title>The sunflower genome provides insights into oil metabolism, flowering and Asterid evolution.</title>
        <authorList>
            <person name="Badouin H."/>
            <person name="Gouzy J."/>
            <person name="Grassa C.J."/>
            <person name="Murat F."/>
            <person name="Staton S.E."/>
            <person name="Cottret L."/>
            <person name="Lelandais-Briere C."/>
            <person name="Owens G.L."/>
            <person name="Carrere S."/>
            <person name="Mayjonade B."/>
            <person name="Legrand L."/>
            <person name="Gill N."/>
            <person name="Kane N.C."/>
            <person name="Bowers J.E."/>
            <person name="Hubner S."/>
            <person name="Bellec A."/>
            <person name="Berard A."/>
            <person name="Berges H."/>
            <person name="Blanchet N."/>
            <person name="Boniface M.C."/>
            <person name="Brunel D."/>
            <person name="Catrice O."/>
            <person name="Chaidir N."/>
            <person name="Claudel C."/>
            <person name="Donnadieu C."/>
            <person name="Faraut T."/>
            <person name="Fievet G."/>
            <person name="Helmstetter N."/>
            <person name="King M."/>
            <person name="Knapp S.J."/>
            <person name="Lai Z."/>
            <person name="Le Paslier M.C."/>
            <person name="Lippi Y."/>
            <person name="Lorenzon L."/>
            <person name="Mandel J.R."/>
            <person name="Marage G."/>
            <person name="Marchand G."/>
            <person name="Marquand E."/>
            <person name="Bret-Mestries E."/>
            <person name="Morien E."/>
            <person name="Nambeesan S."/>
            <person name="Nguyen T."/>
            <person name="Pegot-Espagnet P."/>
            <person name="Pouilly N."/>
            <person name="Raftis F."/>
            <person name="Sallet E."/>
            <person name="Schiex T."/>
            <person name="Thomas J."/>
            <person name="Vandecasteele C."/>
            <person name="Vares D."/>
            <person name="Vear F."/>
            <person name="Vautrin S."/>
            <person name="Crespi M."/>
            <person name="Mangin B."/>
            <person name="Burke J.M."/>
            <person name="Salse J."/>
            <person name="Munos S."/>
            <person name="Vincourt P."/>
            <person name="Rieseberg L.H."/>
            <person name="Langlade N.B."/>
        </authorList>
    </citation>
    <scope>NUCLEOTIDE SEQUENCE</scope>
    <source>
        <tissue evidence="1">Leaves</tissue>
    </source>
</reference>
<dbReference type="EMBL" id="MNCJ02000332">
    <property type="protein sequence ID" value="KAF5756566.1"/>
    <property type="molecule type" value="Genomic_DNA"/>
</dbReference>
<dbReference type="Gramene" id="mRNA:HanXRQr2_Chr17g0816211">
    <property type="protein sequence ID" value="CDS:HanXRQr2_Chr17g0816211.1"/>
    <property type="gene ID" value="HanXRQr2_Chr17g0816211"/>
</dbReference>
<sequence>MLYGKSINTTIPSLHLHFPLSLPKPSPSLPLSILIFFISSSLVLEDSTPFLVNFKLV</sequence>
<reference evidence="1" key="2">
    <citation type="submission" date="2020-06" db="EMBL/GenBank/DDBJ databases">
        <title>Helianthus annuus Genome sequencing and assembly Release 2.</title>
        <authorList>
            <person name="Gouzy J."/>
            <person name="Langlade N."/>
            <person name="Munos S."/>
        </authorList>
    </citation>
    <scope>NUCLEOTIDE SEQUENCE</scope>
    <source>
        <tissue evidence="1">Leaves</tissue>
    </source>
</reference>
<evidence type="ECO:0000313" key="1">
    <source>
        <dbReference type="EMBL" id="KAF5756566.1"/>
    </source>
</evidence>
<organism evidence="1 2">
    <name type="scientific">Helianthus annuus</name>
    <name type="common">Common sunflower</name>
    <dbReference type="NCBI Taxonomy" id="4232"/>
    <lineage>
        <taxon>Eukaryota</taxon>
        <taxon>Viridiplantae</taxon>
        <taxon>Streptophyta</taxon>
        <taxon>Embryophyta</taxon>
        <taxon>Tracheophyta</taxon>
        <taxon>Spermatophyta</taxon>
        <taxon>Magnoliopsida</taxon>
        <taxon>eudicotyledons</taxon>
        <taxon>Gunneridae</taxon>
        <taxon>Pentapetalae</taxon>
        <taxon>asterids</taxon>
        <taxon>campanulids</taxon>
        <taxon>Asterales</taxon>
        <taxon>Asteraceae</taxon>
        <taxon>Asteroideae</taxon>
        <taxon>Heliantheae alliance</taxon>
        <taxon>Heliantheae</taxon>
        <taxon>Helianthus</taxon>
    </lineage>
</organism>
<evidence type="ECO:0000313" key="2">
    <source>
        <dbReference type="Proteomes" id="UP000215914"/>
    </source>
</evidence>
<proteinExistence type="predicted"/>
<name>A0A9K3GVE8_HELAN</name>